<protein>
    <submittedName>
        <fullName evidence="2">Radical SAM-linked protein</fullName>
    </submittedName>
</protein>
<dbReference type="EMBL" id="FNHQ01000004">
    <property type="protein sequence ID" value="SDM28337.1"/>
    <property type="molecule type" value="Genomic_DNA"/>
</dbReference>
<feature type="domain" description="DUF2344" evidence="1">
    <location>
        <begin position="3"/>
        <end position="193"/>
    </location>
</feature>
<organism evidence="2 3">
    <name type="scientific">Megasphaera paucivorans</name>
    <dbReference type="NCBI Taxonomy" id="349095"/>
    <lineage>
        <taxon>Bacteria</taxon>
        <taxon>Bacillati</taxon>
        <taxon>Bacillota</taxon>
        <taxon>Negativicutes</taxon>
        <taxon>Veillonellales</taxon>
        <taxon>Veillonellaceae</taxon>
        <taxon>Megasphaera</taxon>
    </lineage>
</organism>
<dbReference type="OrthoDB" id="9780488at2"/>
<accession>A0A1G9RZ77</accession>
<evidence type="ECO:0000259" key="1">
    <source>
        <dbReference type="Pfam" id="PF10105"/>
    </source>
</evidence>
<evidence type="ECO:0000313" key="2">
    <source>
        <dbReference type="EMBL" id="SDM28337.1"/>
    </source>
</evidence>
<sequence>MKRLRLAVKKEKALRFLSHLDFARTVRYIIIRAGIPVCYSEGFNPHMKISFASALGVGVAADIEYMDMELIEEIPVAEVIRSMNEKSSQGFAVLKGAYVDEKAPKLMAMANYAVYELSGPLVGIMDQGELNTLLEKFNQSDTIIYERFSPKTHRKRMIDVKEHIVEPVTGSIAGDTISIRIGILQNENGAIKPGQVWEVLCEQFAMAAAADMMLARRIGIFHRAEGICYSLFEVSDS</sequence>
<evidence type="ECO:0000313" key="3">
    <source>
        <dbReference type="Proteomes" id="UP000199309"/>
    </source>
</evidence>
<dbReference type="AlphaFoldDB" id="A0A1G9RZ77"/>
<name>A0A1G9RZ77_9FIRM</name>
<dbReference type="Pfam" id="PF10105">
    <property type="entry name" value="DUF2344"/>
    <property type="match status" value="1"/>
</dbReference>
<gene>
    <name evidence="2" type="ORF">SAMN05660299_00574</name>
</gene>
<keyword evidence="3" id="KW-1185">Reference proteome</keyword>
<proteinExistence type="predicted"/>
<reference evidence="2 3" key="1">
    <citation type="submission" date="2016-10" db="EMBL/GenBank/DDBJ databases">
        <authorList>
            <person name="de Groot N.N."/>
        </authorList>
    </citation>
    <scope>NUCLEOTIDE SEQUENCE [LARGE SCALE GENOMIC DNA]</scope>
    <source>
        <strain evidence="2 3">DSM 16981</strain>
    </source>
</reference>
<dbReference type="RefSeq" id="WP_091647988.1">
    <property type="nucleotide sequence ID" value="NZ_FNHQ01000004.1"/>
</dbReference>
<dbReference type="STRING" id="349095.SAMN05660299_00574"/>
<dbReference type="Proteomes" id="UP000199309">
    <property type="component" value="Unassembled WGS sequence"/>
</dbReference>
<dbReference type="InterPro" id="IPR018768">
    <property type="entry name" value="DUF2344"/>
</dbReference>
<dbReference type="NCBIfam" id="TIGR03936">
    <property type="entry name" value="sam_1_link_chp"/>
    <property type="match status" value="1"/>
</dbReference>